<accession>A0ABQ5M2C4</accession>
<evidence type="ECO:0008006" key="3">
    <source>
        <dbReference type="Google" id="ProtNLM"/>
    </source>
</evidence>
<sequence length="378" mass="44176">MSSDIMSPALVRFHEKDVFPSLEQALNDLEQDFQKNLCEMKKQYIECFKIICLNTAKIQENGQSRIGFLIFHLLRTRILSHDYTYAVMAYDKDWYLNEGVRVGEADFSFIYKHYEELWKKLERESKKYIGQINGVDIEGIMLKLLNPFHLYVAELMRCSLLEALETSEYEALDREKHFEIQTGEYFELCDLVHMEDKEKDLEERRQRLEQSKDQSCCFQDFRNLDLKGQSYCGRDLRYADFRKSSMEEIQLRNCLLIGARFKESDLRGASLMVSMIHDASFEKADLTRGKLQYCVAFTGKNHANEWKNTGFTGVSFKNAILKEADFSGATIMGGDFEGADLRGAIFKDAVLYRSRFNKKQLDECEFSQEQLEQIKLLP</sequence>
<protein>
    <recommendedName>
        <fullName evidence="3">Pentapeptide repeat-containing protein</fullName>
    </recommendedName>
</protein>
<reference evidence="1 2" key="1">
    <citation type="journal article" date="2024" name="Int. J. Syst. Evol. Microbiol.">
        <title>Lacrimispora brassicae sp. nov. isolated from fermented cabbage, and proposal of Clostridium indicum Gundawar et al. 2019 and Clostridium methoxybenzovorans Mechichi et al. 1999 as heterotypic synonyms of Lacrimispora amygdalina (Parshina et al. 2003) Haas and Blanchard 2020 and Lacrimispora indolis (McClung and McCoy 1957) Haas and Blanchard 2020, respectively.</title>
        <authorList>
            <person name="Kobayashi H."/>
            <person name="Tanizawa Y."/>
            <person name="Sakamoto M."/>
            <person name="Ohkuma M."/>
            <person name="Tohno M."/>
        </authorList>
    </citation>
    <scope>NUCLEOTIDE SEQUENCE [LARGE SCALE GENOMIC DNA]</scope>
    <source>
        <strain evidence="1 2">DSM 12857</strain>
    </source>
</reference>
<evidence type="ECO:0000313" key="2">
    <source>
        <dbReference type="Proteomes" id="UP001419084"/>
    </source>
</evidence>
<dbReference type="Proteomes" id="UP001419084">
    <property type="component" value="Unassembled WGS sequence"/>
</dbReference>
<comment type="caution">
    <text evidence="1">The sequence shown here is derived from an EMBL/GenBank/DDBJ whole genome shotgun (WGS) entry which is preliminary data.</text>
</comment>
<proteinExistence type="predicted"/>
<dbReference type="SUPFAM" id="SSF141571">
    <property type="entry name" value="Pentapeptide repeat-like"/>
    <property type="match status" value="1"/>
</dbReference>
<dbReference type="PANTHER" id="PTHR14136">
    <property type="entry name" value="BTB_POZ DOMAIN-CONTAINING PROTEIN KCTD9"/>
    <property type="match status" value="1"/>
</dbReference>
<dbReference type="Gene3D" id="2.160.20.80">
    <property type="entry name" value="E3 ubiquitin-protein ligase SopA"/>
    <property type="match status" value="1"/>
</dbReference>
<name>A0ABQ5M2C4_9FIRM</name>
<dbReference type="InterPro" id="IPR001646">
    <property type="entry name" value="5peptide_repeat"/>
</dbReference>
<organism evidence="1 2">
    <name type="scientific">Lacrimispora amygdalina</name>
    <dbReference type="NCBI Taxonomy" id="253257"/>
    <lineage>
        <taxon>Bacteria</taxon>
        <taxon>Bacillati</taxon>
        <taxon>Bacillota</taxon>
        <taxon>Clostridia</taxon>
        <taxon>Lachnospirales</taxon>
        <taxon>Lachnospiraceae</taxon>
        <taxon>Lacrimispora</taxon>
    </lineage>
</organism>
<dbReference type="Pfam" id="PF00805">
    <property type="entry name" value="Pentapeptide"/>
    <property type="match status" value="2"/>
</dbReference>
<dbReference type="InterPro" id="IPR051082">
    <property type="entry name" value="Pentapeptide-BTB/POZ_domain"/>
</dbReference>
<keyword evidence="2" id="KW-1185">Reference proteome</keyword>
<dbReference type="PANTHER" id="PTHR14136:SF17">
    <property type="entry name" value="BTB_POZ DOMAIN-CONTAINING PROTEIN KCTD9"/>
    <property type="match status" value="1"/>
</dbReference>
<gene>
    <name evidence="1" type="ORF">LAD12857_06080</name>
</gene>
<evidence type="ECO:0000313" key="1">
    <source>
        <dbReference type="EMBL" id="GLB28685.1"/>
    </source>
</evidence>
<dbReference type="EMBL" id="BRPJ01000010">
    <property type="protein sequence ID" value="GLB28685.1"/>
    <property type="molecule type" value="Genomic_DNA"/>
</dbReference>